<keyword evidence="2" id="KW-1185">Reference proteome</keyword>
<reference evidence="1 2" key="1">
    <citation type="journal article" date="2014" name="Genome Announc.">
        <title>Draft Genome Sequence of the Agar-Degrading Bacterium Catenovulum sp. Strain DS-2, Isolated from Intestines of Haliotis diversicolor.</title>
        <authorList>
            <person name="Shan D."/>
            <person name="Li X."/>
            <person name="Gu Z."/>
            <person name="Wei G."/>
            <person name="Gao Z."/>
            <person name="Shao Z."/>
        </authorList>
    </citation>
    <scope>NUCLEOTIDE SEQUENCE [LARGE SCALE GENOMIC DNA]</scope>
    <source>
        <strain evidence="1 2">DS-2</strain>
    </source>
</reference>
<dbReference type="OrthoDB" id="5342505at2"/>
<dbReference type="PATRIC" id="fig|1328313.3.peg.1425"/>
<name>W7QP61_9ALTE</name>
<sequence>MTNSAIAYNYPSISKILSAKSQDPSILADIYDPNTNIAIWKHKLEAKITEEIAVIQKLSRLNLVSSVTPDSIKEQLINHSDIFGQTPQFTQHLATVVEMFCTLFDLPRAGMRLNLLTKAMCPKFHVDHIPCRLVSTFSGHATEWLEHSKVNRAKLGAGSHGLTDEQSGIYRHHSDIQQLDVGDVALLKGDGWQGNEGAGLVHRSPTVRTNECRLLLTLDFID</sequence>
<proteinExistence type="predicted"/>
<dbReference type="eggNOG" id="ENOG502ZV50">
    <property type="taxonomic scope" value="Bacteria"/>
</dbReference>
<organism evidence="1 2">
    <name type="scientific">Catenovulum agarivorans DS-2</name>
    <dbReference type="NCBI Taxonomy" id="1328313"/>
    <lineage>
        <taxon>Bacteria</taxon>
        <taxon>Pseudomonadati</taxon>
        <taxon>Pseudomonadota</taxon>
        <taxon>Gammaproteobacteria</taxon>
        <taxon>Alteromonadales</taxon>
        <taxon>Alteromonadaceae</taxon>
        <taxon>Catenovulum</taxon>
    </lineage>
</organism>
<dbReference type="Proteomes" id="UP000019276">
    <property type="component" value="Unassembled WGS sequence"/>
</dbReference>
<comment type="caution">
    <text evidence="1">The sequence shown here is derived from an EMBL/GenBank/DDBJ whole genome shotgun (WGS) entry which is preliminary data.</text>
</comment>
<dbReference type="STRING" id="1328313.DS2_06966"/>
<accession>W7QP61</accession>
<gene>
    <name evidence="1" type="ORF">DS2_06966</name>
</gene>
<dbReference type="InterPro" id="IPR014955">
    <property type="entry name" value="DUF1826"/>
</dbReference>
<evidence type="ECO:0000313" key="2">
    <source>
        <dbReference type="Proteomes" id="UP000019276"/>
    </source>
</evidence>
<dbReference type="EMBL" id="ARZY01000009">
    <property type="protein sequence ID" value="EWH10772.1"/>
    <property type="molecule type" value="Genomic_DNA"/>
</dbReference>
<protein>
    <recommendedName>
        <fullName evidence="3">Succinylglutamate desuccinylase</fullName>
    </recommendedName>
</protein>
<evidence type="ECO:0000313" key="1">
    <source>
        <dbReference type="EMBL" id="EWH10772.1"/>
    </source>
</evidence>
<dbReference type="Pfam" id="PF08856">
    <property type="entry name" value="DUF1826"/>
    <property type="match status" value="1"/>
</dbReference>
<evidence type="ECO:0008006" key="3">
    <source>
        <dbReference type="Google" id="ProtNLM"/>
    </source>
</evidence>
<dbReference type="RefSeq" id="WP_035013964.1">
    <property type="nucleotide sequence ID" value="NZ_ARZY01000009.1"/>
</dbReference>
<dbReference type="AlphaFoldDB" id="W7QP61"/>